<dbReference type="PROSITE" id="PS50127">
    <property type="entry name" value="UBC_2"/>
    <property type="match status" value="1"/>
</dbReference>
<keyword evidence="3" id="KW-1185">Reference proteome</keyword>
<evidence type="ECO:0000313" key="2">
    <source>
        <dbReference type="EMBL" id="KAH8009966.1"/>
    </source>
</evidence>
<dbReference type="InterPro" id="IPR050113">
    <property type="entry name" value="Ub_conjugating_enzyme"/>
</dbReference>
<feature type="domain" description="UBC core" evidence="1">
    <location>
        <begin position="18"/>
        <end position="201"/>
    </location>
</feature>
<dbReference type="AlphaFoldDB" id="A0A9J6D701"/>
<evidence type="ECO:0000259" key="1">
    <source>
        <dbReference type="PROSITE" id="PS50127"/>
    </source>
</evidence>
<sequence>MAYYHNFRNTPKTEPTPLCLKRLHLDLAELLADPPPGVFAAPEENDVTMVQAVIVGPWDTPLEGGLFHVLLKCPRDYPMRPPHACFLTGAQSGVSFSDDIQWGRICLSTLGTAPGPNWSPAQTIGSLLVSIQSLLSDGAAERMRHDTISIAVCGTLESCLKEPPTSDAMPPPLKRQVLKYFIDNYAKYEDSVKAWIGSSSAAFSGLTAHSGYEKLLQRLRDIKKKVDEKDAASAKQDNE</sequence>
<dbReference type="SMART" id="SM00212">
    <property type="entry name" value="UBCc"/>
    <property type="match status" value="1"/>
</dbReference>
<dbReference type="EMBL" id="JABSTU010000011">
    <property type="protein sequence ID" value="KAH8009966.1"/>
    <property type="molecule type" value="Genomic_DNA"/>
</dbReference>
<dbReference type="VEuPathDB" id="VectorBase:LOC119177821"/>
<reference evidence="2" key="1">
    <citation type="journal article" date="2020" name="Cell">
        <title>Large-Scale Comparative Analyses of Tick Genomes Elucidate Their Genetic Diversity and Vector Capacities.</title>
        <authorList>
            <consortium name="Tick Genome and Microbiome Consortium (TIGMIC)"/>
            <person name="Jia N."/>
            <person name="Wang J."/>
            <person name="Shi W."/>
            <person name="Du L."/>
            <person name="Sun Y."/>
            <person name="Zhan W."/>
            <person name="Jiang J.F."/>
            <person name="Wang Q."/>
            <person name="Zhang B."/>
            <person name="Ji P."/>
            <person name="Bell-Sakyi L."/>
            <person name="Cui X.M."/>
            <person name="Yuan T.T."/>
            <person name="Jiang B.G."/>
            <person name="Yang W.F."/>
            <person name="Lam T.T."/>
            <person name="Chang Q.C."/>
            <person name="Ding S.J."/>
            <person name="Wang X.J."/>
            <person name="Zhu J.G."/>
            <person name="Ruan X.D."/>
            <person name="Zhao L."/>
            <person name="Wei J.T."/>
            <person name="Ye R.Z."/>
            <person name="Que T.C."/>
            <person name="Du C.H."/>
            <person name="Zhou Y.H."/>
            <person name="Cheng J.X."/>
            <person name="Dai P.F."/>
            <person name="Guo W.B."/>
            <person name="Han X.H."/>
            <person name="Huang E.J."/>
            <person name="Li L.F."/>
            <person name="Wei W."/>
            <person name="Gao Y.C."/>
            <person name="Liu J.Z."/>
            <person name="Shao H.Z."/>
            <person name="Wang X."/>
            <person name="Wang C.C."/>
            <person name="Yang T.C."/>
            <person name="Huo Q.B."/>
            <person name="Li W."/>
            <person name="Chen H.Y."/>
            <person name="Chen S.E."/>
            <person name="Zhou L.G."/>
            <person name="Ni X.B."/>
            <person name="Tian J.H."/>
            <person name="Sheng Y."/>
            <person name="Liu T."/>
            <person name="Pan Y.S."/>
            <person name="Xia L.Y."/>
            <person name="Li J."/>
            <person name="Zhao F."/>
            <person name="Cao W.C."/>
        </authorList>
    </citation>
    <scope>NUCLEOTIDE SEQUENCE</scope>
    <source>
        <strain evidence="2">Rmic-2018</strain>
    </source>
</reference>
<gene>
    <name evidence="2" type="ORF">HPB51_023022</name>
</gene>
<dbReference type="Proteomes" id="UP000821866">
    <property type="component" value="Chromosome 9"/>
</dbReference>
<organism evidence="2 3">
    <name type="scientific">Rhipicephalus microplus</name>
    <name type="common">Cattle tick</name>
    <name type="synonym">Boophilus microplus</name>
    <dbReference type="NCBI Taxonomy" id="6941"/>
    <lineage>
        <taxon>Eukaryota</taxon>
        <taxon>Metazoa</taxon>
        <taxon>Ecdysozoa</taxon>
        <taxon>Arthropoda</taxon>
        <taxon>Chelicerata</taxon>
        <taxon>Arachnida</taxon>
        <taxon>Acari</taxon>
        <taxon>Parasitiformes</taxon>
        <taxon>Ixodida</taxon>
        <taxon>Ixodoidea</taxon>
        <taxon>Ixodidae</taxon>
        <taxon>Rhipicephalinae</taxon>
        <taxon>Rhipicephalus</taxon>
        <taxon>Boophilus</taxon>
    </lineage>
</organism>
<dbReference type="Gene3D" id="3.10.110.10">
    <property type="entry name" value="Ubiquitin Conjugating Enzyme"/>
    <property type="match status" value="1"/>
</dbReference>
<evidence type="ECO:0000313" key="3">
    <source>
        <dbReference type="Proteomes" id="UP000821866"/>
    </source>
</evidence>
<dbReference type="SUPFAM" id="SSF54495">
    <property type="entry name" value="UBC-like"/>
    <property type="match status" value="1"/>
</dbReference>
<proteinExistence type="predicted"/>
<dbReference type="Pfam" id="PF00179">
    <property type="entry name" value="UQ_con"/>
    <property type="match status" value="1"/>
</dbReference>
<dbReference type="InterPro" id="IPR000608">
    <property type="entry name" value="UBC"/>
</dbReference>
<reference evidence="2" key="2">
    <citation type="submission" date="2021-09" db="EMBL/GenBank/DDBJ databases">
        <authorList>
            <person name="Jia N."/>
            <person name="Wang J."/>
            <person name="Shi W."/>
            <person name="Du L."/>
            <person name="Sun Y."/>
            <person name="Zhan W."/>
            <person name="Jiang J."/>
            <person name="Wang Q."/>
            <person name="Zhang B."/>
            <person name="Ji P."/>
            <person name="Sakyi L.B."/>
            <person name="Cui X."/>
            <person name="Yuan T."/>
            <person name="Jiang B."/>
            <person name="Yang W."/>
            <person name="Lam T.T.-Y."/>
            <person name="Chang Q."/>
            <person name="Ding S."/>
            <person name="Wang X."/>
            <person name="Zhu J."/>
            <person name="Ruan X."/>
            <person name="Zhao L."/>
            <person name="Wei J."/>
            <person name="Que T."/>
            <person name="Du C."/>
            <person name="Cheng J."/>
            <person name="Dai P."/>
            <person name="Han X."/>
            <person name="Huang E."/>
            <person name="Gao Y."/>
            <person name="Liu J."/>
            <person name="Shao H."/>
            <person name="Ye R."/>
            <person name="Li L."/>
            <person name="Wei W."/>
            <person name="Wang X."/>
            <person name="Wang C."/>
            <person name="Huo Q."/>
            <person name="Li W."/>
            <person name="Guo W."/>
            <person name="Chen H."/>
            <person name="Chen S."/>
            <person name="Zhou L."/>
            <person name="Zhou L."/>
            <person name="Ni X."/>
            <person name="Tian J."/>
            <person name="Zhou Y."/>
            <person name="Sheng Y."/>
            <person name="Liu T."/>
            <person name="Pan Y."/>
            <person name="Xia L."/>
            <person name="Li J."/>
            <person name="Zhao F."/>
            <person name="Cao W."/>
        </authorList>
    </citation>
    <scope>NUCLEOTIDE SEQUENCE</scope>
    <source>
        <strain evidence="2">Rmic-2018</strain>
        <tissue evidence="2">Larvae</tissue>
    </source>
</reference>
<comment type="caution">
    <text evidence="2">The sequence shown here is derived from an EMBL/GenBank/DDBJ whole genome shotgun (WGS) entry which is preliminary data.</text>
</comment>
<dbReference type="PANTHER" id="PTHR24067">
    <property type="entry name" value="UBIQUITIN-CONJUGATING ENZYME E2"/>
    <property type="match status" value="1"/>
</dbReference>
<dbReference type="InterPro" id="IPR016135">
    <property type="entry name" value="UBQ-conjugating_enzyme/RWD"/>
</dbReference>
<name>A0A9J6D701_RHIMP</name>
<protein>
    <recommendedName>
        <fullName evidence="1">UBC core domain-containing protein</fullName>
    </recommendedName>
</protein>
<accession>A0A9J6D701</accession>